<proteinExistence type="predicted"/>
<dbReference type="OrthoDB" id="7584480at2"/>
<dbReference type="SMART" id="SM00923">
    <property type="entry name" value="MbtH"/>
    <property type="match status" value="1"/>
</dbReference>
<evidence type="ECO:0000313" key="2">
    <source>
        <dbReference type="EMBL" id="TLP65197.1"/>
    </source>
</evidence>
<evidence type="ECO:0000259" key="1">
    <source>
        <dbReference type="SMART" id="SM00923"/>
    </source>
</evidence>
<dbReference type="PANTHER" id="PTHR38444">
    <property type="entry name" value="ENTEROBACTIN BIOSYNTHESIS PROTEIN YBDZ"/>
    <property type="match status" value="1"/>
</dbReference>
<dbReference type="InterPro" id="IPR005153">
    <property type="entry name" value="MbtH-like_dom"/>
</dbReference>
<dbReference type="GO" id="GO:0019290">
    <property type="term" value="P:siderophore biosynthetic process"/>
    <property type="evidence" value="ECO:0007669"/>
    <property type="project" value="TreeGrafter"/>
</dbReference>
<reference evidence="2 3" key="1">
    <citation type="submission" date="2019-05" db="EMBL/GenBank/DDBJ databases">
        <title>Pseudomonas sp. SC006 isolated from lettuce that can produce HBGAs.</title>
        <authorList>
            <person name="Wang D."/>
            <person name="Liao N."/>
            <person name="Liu D."/>
            <person name="Zhang Z."/>
            <person name="Zou S."/>
        </authorList>
    </citation>
    <scope>NUCLEOTIDE SEQUENCE [LARGE SCALE GENOMIC DNA]</scope>
    <source>
        <strain evidence="2 3">SC006</strain>
    </source>
</reference>
<dbReference type="Pfam" id="PF03621">
    <property type="entry name" value="MbtH"/>
    <property type="match status" value="1"/>
</dbReference>
<dbReference type="InterPro" id="IPR038020">
    <property type="entry name" value="MbtH-like_sf"/>
</dbReference>
<gene>
    <name evidence="2" type="ORF">FEM01_03205</name>
</gene>
<keyword evidence="3" id="KW-1185">Reference proteome</keyword>
<dbReference type="EMBL" id="VAUO01000001">
    <property type="protein sequence ID" value="TLP65197.1"/>
    <property type="molecule type" value="Genomic_DNA"/>
</dbReference>
<dbReference type="SUPFAM" id="SSF160582">
    <property type="entry name" value="MbtH-like"/>
    <property type="match status" value="1"/>
</dbReference>
<name>A0A5R8ZJB1_9PSED</name>
<dbReference type="GO" id="GO:0005829">
    <property type="term" value="C:cytosol"/>
    <property type="evidence" value="ECO:0007669"/>
    <property type="project" value="TreeGrafter"/>
</dbReference>
<dbReference type="Proteomes" id="UP000309819">
    <property type="component" value="Unassembled WGS sequence"/>
</dbReference>
<dbReference type="Gene3D" id="3.90.820.10">
    <property type="entry name" value="Structural Genomics, Unknown Function 30-nov-00 1gh9 Mol_id"/>
    <property type="match status" value="1"/>
</dbReference>
<evidence type="ECO:0000313" key="3">
    <source>
        <dbReference type="Proteomes" id="UP000309819"/>
    </source>
</evidence>
<comment type="caution">
    <text evidence="2">The sequence shown here is derived from an EMBL/GenBank/DDBJ whole genome shotgun (WGS) entry which is preliminary data.</text>
</comment>
<feature type="domain" description="MbtH-like" evidence="1">
    <location>
        <begin position="1"/>
        <end position="51"/>
    </location>
</feature>
<protein>
    <submittedName>
        <fullName evidence="2">MbtH family protein</fullName>
    </submittedName>
</protein>
<organism evidence="2 3">
    <name type="scientific">Pseudomonas mosselii</name>
    <dbReference type="NCBI Taxonomy" id="78327"/>
    <lineage>
        <taxon>Bacteria</taxon>
        <taxon>Pseudomonadati</taxon>
        <taxon>Pseudomonadota</taxon>
        <taxon>Gammaproteobacteria</taxon>
        <taxon>Pseudomonadales</taxon>
        <taxon>Pseudomonadaceae</taxon>
        <taxon>Pseudomonas</taxon>
    </lineage>
</organism>
<dbReference type="AlphaFoldDB" id="A0A5R8ZJB1"/>
<dbReference type="RefSeq" id="WP_138217820.1">
    <property type="nucleotide sequence ID" value="NZ_VAUO01000001.1"/>
</dbReference>
<accession>A0A5R8ZJB1</accession>
<dbReference type="PANTHER" id="PTHR38444:SF1">
    <property type="entry name" value="ENTEROBACTIN BIOSYNTHESIS PROTEIN YBDZ"/>
    <property type="match status" value="1"/>
</dbReference>
<dbReference type="InterPro" id="IPR037407">
    <property type="entry name" value="MLP_fam"/>
</dbReference>
<sequence length="71" mass="8246">MSLDSPETRFLVVVNDEEQYSLWPDYKEIPQGWRAAGKQGSKEECLTYIESVWTDMRPLSLRQAMQAQNHG</sequence>